<feature type="compositionally biased region" description="Polar residues" evidence="1">
    <location>
        <begin position="64"/>
        <end position="78"/>
    </location>
</feature>
<evidence type="ECO:0000256" key="2">
    <source>
        <dbReference type="SAM" id="SignalP"/>
    </source>
</evidence>
<gene>
    <name evidence="3" type="ORF">DI526_19280</name>
</gene>
<keyword evidence="2" id="KW-0732">Signal</keyword>
<dbReference type="Proteomes" id="UP000249393">
    <property type="component" value="Unassembled WGS sequence"/>
</dbReference>
<evidence type="ECO:0000313" key="3">
    <source>
        <dbReference type="EMBL" id="PZR31560.1"/>
    </source>
</evidence>
<feature type="signal peptide" evidence="2">
    <location>
        <begin position="1"/>
        <end position="23"/>
    </location>
</feature>
<feature type="compositionally biased region" description="Polar residues" evidence="1">
    <location>
        <begin position="132"/>
        <end position="148"/>
    </location>
</feature>
<feature type="compositionally biased region" description="Low complexity" evidence="1">
    <location>
        <begin position="79"/>
        <end position="112"/>
    </location>
</feature>
<feature type="chain" id="PRO_5016121971" evidence="2">
    <location>
        <begin position="24"/>
        <end position="161"/>
    </location>
</feature>
<protein>
    <submittedName>
        <fullName evidence="3">Uncharacterized protein</fullName>
    </submittedName>
</protein>
<comment type="caution">
    <text evidence="3">The sequence shown here is derived from an EMBL/GenBank/DDBJ whole genome shotgun (WGS) entry which is preliminary data.</text>
</comment>
<name>A0A2W5UV30_9CAUL</name>
<dbReference type="AlphaFoldDB" id="A0A2W5UV30"/>
<reference evidence="3 4" key="1">
    <citation type="submission" date="2017-08" db="EMBL/GenBank/DDBJ databases">
        <title>Infants hospitalized years apart are colonized by the same room-sourced microbial strains.</title>
        <authorList>
            <person name="Brooks B."/>
            <person name="Olm M.R."/>
            <person name="Firek B.A."/>
            <person name="Baker R."/>
            <person name="Thomas B.C."/>
            <person name="Morowitz M.J."/>
            <person name="Banfield J.F."/>
        </authorList>
    </citation>
    <scope>NUCLEOTIDE SEQUENCE [LARGE SCALE GENOMIC DNA]</scope>
    <source>
        <strain evidence="3">S2_003_000_R2_4</strain>
    </source>
</reference>
<feature type="region of interest" description="Disordered" evidence="1">
    <location>
        <begin position="50"/>
        <end position="161"/>
    </location>
</feature>
<accession>A0A2W5UV30</accession>
<organism evidence="3 4">
    <name type="scientific">Caulobacter segnis</name>
    <dbReference type="NCBI Taxonomy" id="88688"/>
    <lineage>
        <taxon>Bacteria</taxon>
        <taxon>Pseudomonadati</taxon>
        <taxon>Pseudomonadota</taxon>
        <taxon>Alphaproteobacteria</taxon>
        <taxon>Caulobacterales</taxon>
        <taxon>Caulobacteraceae</taxon>
        <taxon>Caulobacter</taxon>
    </lineage>
</organism>
<dbReference type="EMBL" id="QFQZ01000082">
    <property type="protein sequence ID" value="PZR31560.1"/>
    <property type="molecule type" value="Genomic_DNA"/>
</dbReference>
<evidence type="ECO:0000313" key="4">
    <source>
        <dbReference type="Proteomes" id="UP000249393"/>
    </source>
</evidence>
<dbReference type="RefSeq" id="WP_304281438.1">
    <property type="nucleotide sequence ID" value="NZ_QFQZ01000082.1"/>
</dbReference>
<sequence>MLTKTLAATAALSMLVGGGSALAQSKSSATAGPKQPIPYSQLNAYMKASPKARASKDWWAGSPTAPTGASTDTSATAPGSSTMSGSTTDSSTMGSSSMGSSTMGSSTSSDTSVNPPVGTGAPSMPSTPPTDGGTQPNGSTLPNPSTPTDPMGASTPPAPPK</sequence>
<evidence type="ECO:0000256" key="1">
    <source>
        <dbReference type="SAM" id="MobiDB-lite"/>
    </source>
</evidence>
<proteinExistence type="predicted"/>
<feature type="region of interest" description="Disordered" evidence="1">
    <location>
        <begin position="19"/>
        <end position="38"/>
    </location>
</feature>